<evidence type="ECO:0000256" key="1">
    <source>
        <dbReference type="SAM" id="Phobius"/>
    </source>
</evidence>
<dbReference type="Proteomes" id="UP000800040">
    <property type="component" value="Unassembled WGS sequence"/>
</dbReference>
<reference evidence="2" key="1">
    <citation type="submission" date="2020-01" db="EMBL/GenBank/DDBJ databases">
        <authorList>
            <consortium name="DOE Joint Genome Institute"/>
            <person name="Haridas S."/>
            <person name="Albert R."/>
            <person name="Binder M."/>
            <person name="Bloem J."/>
            <person name="Labutti K."/>
            <person name="Salamov A."/>
            <person name="Andreopoulos B."/>
            <person name="Baker S.E."/>
            <person name="Barry K."/>
            <person name="Bills G."/>
            <person name="Bluhm B.H."/>
            <person name="Cannon C."/>
            <person name="Castanera R."/>
            <person name="Culley D.E."/>
            <person name="Daum C."/>
            <person name="Ezra D."/>
            <person name="Gonzalez J.B."/>
            <person name="Henrissat B."/>
            <person name="Kuo A."/>
            <person name="Liang C."/>
            <person name="Lipzen A."/>
            <person name="Lutzoni F."/>
            <person name="Magnuson J."/>
            <person name="Mondo S."/>
            <person name="Nolan M."/>
            <person name="Ohm R."/>
            <person name="Pangilinan J."/>
            <person name="Park H.-J."/>
            <person name="Ramirez L."/>
            <person name="Alfaro M."/>
            <person name="Sun H."/>
            <person name="Tritt A."/>
            <person name="Yoshinaga Y."/>
            <person name="Zwiers L.-H."/>
            <person name="Turgeon B.G."/>
            <person name="Goodwin S.B."/>
            <person name="Spatafora J.W."/>
            <person name="Crous P.W."/>
            <person name="Grigoriev I.V."/>
        </authorList>
    </citation>
    <scope>NUCLEOTIDE SEQUENCE</scope>
    <source>
        <strain evidence="2">P77</strain>
    </source>
</reference>
<evidence type="ECO:0000313" key="3">
    <source>
        <dbReference type="Proteomes" id="UP000800040"/>
    </source>
</evidence>
<evidence type="ECO:0000313" key="2">
    <source>
        <dbReference type="EMBL" id="KAF1830476.1"/>
    </source>
</evidence>
<dbReference type="AlphaFoldDB" id="A0A6A5K324"/>
<sequence>MQHLLATCATPMLHSRTCHAFFLVLLPTYMGIREAAYFILRTSPSVMPVLGWQQRAWPFILLGPGLYSSATWFFLIVSNRRFLRTKFLTRALVESTRRSNFVTPKDISVERFAESTSRSVSRATCDGGIQSSHATRPA</sequence>
<organism evidence="2 3">
    <name type="scientific">Decorospora gaudefroyi</name>
    <dbReference type="NCBI Taxonomy" id="184978"/>
    <lineage>
        <taxon>Eukaryota</taxon>
        <taxon>Fungi</taxon>
        <taxon>Dikarya</taxon>
        <taxon>Ascomycota</taxon>
        <taxon>Pezizomycotina</taxon>
        <taxon>Dothideomycetes</taxon>
        <taxon>Pleosporomycetidae</taxon>
        <taxon>Pleosporales</taxon>
        <taxon>Pleosporineae</taxon>
        <taxon>Pleosporaceae</taxon>
        <taxon>Decorospora</taxon>
    </lineage>
</organism>
<proteinExistence type="predicted"/>
<accession>A0A6A5K324</accession>
<gene>
    <name evidence="2" type="ORF">BDW02DRAFT_100708</name>
</gene>
<dbReference type="EMBL" id="ML975395">
    <property type="protein sequence ID" value="KAF1830476.1"/>
    <property type="molecule type" value="Genomic_DNA"/>
</dbReference>
<name>A0A6A5K324_9PLEO</name>
<feature type="transmembrane region" description="Helical" evidence="1">
    <location>
        <begin position="56"/>
        <end position="77"/>
    </location>
</feature>
<keyword evidence="1" id="KW-1133">Transmembrane helix</keyword>
<keyword evidence="1" id="KW-0812">Transmembrane</keyword>
<protein>
    <submittedName>
        <fullName evidence="2">Uncharacterized protein</fullName>
    </submittedName>
</protein>
<keyword evidence="3" id="KW-1185">Reference proteome</keyword>
<keyword evidence="1" id="KW-0472">Membrane</keyword>